<dbReference type="InterPro" id="IPR006140">
    <property type="entry name" value="D-isomer_DH_NAD-bd"/>
</dbReference>
<organism evidence="7 8">
    <name type="scientific">Microbaculum marinisediminis</name>
    <dbReference type="NCBI Taxonomy" id="2931392"/>
    <lineage>
        <taxon>Bacteria</taxon>
        <taxon>Pseudomonadati</taxon>
        <taxon>Pseudomonadota</taxon>
        <taxon>Alphaproteobacteria</taxon>
        <taxon>Hyphomicrobiales</taxon>
        <taxon>Tepidamorphaceae</taxon>
        <taxon>Microbaculum</taxon>
    </lineage>
</organism>
<dbReference type="GO" id="GO:0051287">
    <property type="term" value="F:NAD binding"/>
    <property type="evidence" value="ECO:0007669"/>
    <property type="project" value="InterPro"/>
</dbReference>
<dbReference type="GO" id="GO:0030267">
    <property type="term" value="F:glyoxylate reductase (NADPH) activity"/>
    <property type="evidence" value="ECO:0007669"/>
    <property type="project" value="TreeGrafter"/>
</dbReference>
<evidence type="ECO:0000256" key="4">
    <source>
        <dbReference type="RuleBase" id="RU003719"/>
    </source>
</evidence>
<dbReference type="PANTHER" id="PTHR10996">
    <property type="entry name" value="2-HYDROXYACID DEHYDROGENASE-RELATED"/>
    <property type="match status" value="1"/>
</dbReference>
<evidence type="ECO:0000256" key="3">
    <source>
        <dbReference type="ARBA" id="ARBA00023027"/>
    </source>
</evidence>
<keyword evidence="8" id="KW-1185">Reference proteome</keyword>
<dbReference type="Pfam" id="PF02826">
    <property type="entry name" value="2-Hacid_dh_C"/>
    <property type="match status" value="1"/>
</dbReference>
<comment type="caution">
    <text evidence="7">The sequence shown here is derived from an EMBL/GenBank/DDBJ whole genome shotgun (WGS) entry which is preliminary data.</text>
</comment>
<dbReference type="Proteomes" id="UP001320898">
    <property type="component" value="Unassembled WGS sequence"/>
</dbReference>
<sequence>MSIHLLQTFAMPESAETALADRFVVHKLHTADDPERLFDRVGTSIRAIAGVGVPKPLMDRLPALEIIANFGVGYDSIDVQAAKARNIRVTNTPDVLNDAVAELTIGLMLSLARRLPQADRYVRENRWPLGNLPIFRELGGTTLGIVGLGRIGREIATRAQAMKMRVVYHGRSHQPRQPYVFYPDLVDMARDVDWLVALTPGGAGTEKLISRAVLEALGPDGMFVNVARGSVADQDALIDLLANGGLGGAALDVFADEPHVPEALRRMENVILSPHQGSATRETRDAMGALVVTNLDAHFSGKSLLTPVA</sequence>
<evidence type="ECO:0000256" key="1">
    <source>
        <dbReference type="ARBA" id="ARBA00022857"/>
    </source>
</evidence>
<keyword evidence="1" id="KW-0521">NADP</keyword>
<evidence type="ECO:0000256" key="2">
    <source>
        <dbReference type="ARBA" id="ARBA00023002"/>
    </source>
</evidence>
<dbReference type="EMBL" id="JALIDZ010000006">
    <property type="protein sequence ID" value="MCT8972945.1"/>
    <property type="molecule type" value="Genomic_DNA"/>
</dbReference>
<dbReference type="InterPro" id="IPR050223">
    <property type="entry name" value="D-isomer_2-hydroxyacid_DH"/>
</dbReference>
<dbReference type="GO" id="GO:0016618">
    <property type="term" value="F:hydroxypyruvate reductase [NAD(P)H] activity"/>
    <property type="evidence" value="ECO:0007669"/>
    <property type="project" value="TreeGrafter"/>
</dbReference>
<feature type="domain" description="D-isomer specific 2-hydroxyacid dehydrogenase catalytic" evidence="5">
    <location>
        <begin position="31"/>
        <end position="308"/>
    </location>
</feature>
<dbReference type="AlphaFoldDB" id="A0AAW5QY83"/>
<dbReference type="Pfam" id="PF00389">
    <property type="entry name" value="2-Hacid_dh"/>
    <property type="match status" value="1"/>
</dbReference>
<dbReference type="InterPro" id="IPR006139">
    <property type="entry name" value="D-isomer_2_OHA_DH_cat_dom"/>
</dbReference>
<dbReference type="PANTHER" id="PTHR10996:SF178">
    <property type="entry name" value="2-HYDROXYACID DEHYDROGENASE YGL185C-RELATED"/>
    <property type="match status" value="1"/>
</dbReference>
<dbReference type="SUPFAM" id="SSF51735">
    <property type="entry name" value="NAD(P)-binding Rossmann-fold domains"/>
    <property type="match status" value="1"/>
</dbReference>
<proteinExistence type="inferred from homology"/>
<dbReference type="RefSeq" id="WP_261616530.1">
    <property type="nucleotide sequence ID" value="NZ_JALIDZ010000006.1"/>
</dbReference>
<keyword evidence="3" id="KW-0520">NAD</keyword>
<name>A0AAW5QY83_9HYPH</name>
<dbReference type="SUPFAM" id="SSF52283">
    <property type="entry name" value="Formate/glycerate dehydrogenase catalytic domain-like"/>
    <property type="match status" value="1"/>
</dbReference>
<keyword evidence="2 4" id="KW-0560">Oxidoreductase</keyword>
<dbReference type="FunFam" id="3.40.50.720:FF:000213">
    <property type="entry name" value="Putative 2-hydroxyacid dehydrogenase"/>
    <property type="match status" value="1"/>
</dbReference>
<evidence type="ECO:0000259" key="5">
    <source>
        <dbReference type="Pfam" id="PF00389"/>
    </source>
</evidence>
<protein>
    <submittedName>
        <fullName evidence="7">2-hydroxyacid dehydrogenase</fullName>
    </submittedName>
</protein>
<comment type="similarity">
    <text evidence="4">Belongs to the D-isomer specific 2-hydroxyacid dehydrogenase family.</text>
</comment>
<feature type="domain" description="D-isomer specific 2-hydroxyacid dehydrogenase NAD-binding" evidence="6">
    <location>
        <begin position="105"/>
        <end position="277"/>
    </location>
</feature>
<gene>
    <name evidence="7" type="ORF">MUB46_13855</name>
</gene>
<evidence type="ECO:0000313" key="7">
    <source>
        <dbReference type="EMBL" id="MCT8972945.1"/>
    </source>
</evidence>
<dbReference type="Gene3D" id="3.40.50.720">
    <property type="entry name" value="NAD(P)-binding Rossmann-like Domain"/>
    <property type="match status" value="2"/>
</dbReference>
<reference evidence="7 8" key="1">
    <citation type="submission" date="2022-04" db="EMBL/GenBank/DDBJ databases">
        <authorList>
            <person name="Ye Y.-Q."/>
            <person name="Du Z.-J."/>
        </authorList>
    </citation>
    <scope>NUCLEOTIDE SEQUENCE [LARGE SCALE GENOMIC DNA]</scope>
    <source>
        <strain evidence="7 8">A6E488</strain>
    </source>
</reference>
<evidence type="ECO:0000259" key="6">
    <source>
        <dbReference type="Pfam" id="PF02826"/>
    </source>
</evidence>
<evidence type="ECO:0000313" key="8">
    <source>
        <dbReference type="Proteomes" id="UP001320898"/>
    </source>
</evidence>
<dbReference type="CDD" id="cd12156">
    <property type="entry name" value="HPPR"/>
    <property type="match status" value="1"/>
</dbReference>
<dbReference type="InterPro" id="IPR036291">
    <property type="entry name" value="NAD(P)-bd_dom_sf"/>
</dbReference>
<dbReference type="GO" id="GO:0005829">
    <property type="term" value="C:cytosol"/>
    <property type="evidence" value="ECO:0007669"/>
    <property type="project" value="TreeGrafter"/>
</dbReference>
<accession>A0AAW5QY83</accession>